<dbReference type="HOGENOM" id="CLU_1668507_0_0_4"/>
<dbReference type="OrthoDB" id="9175351at2"/>
<evidence type="ECO:0000313" key="4">
    <source>
        <dbReference type="Proteomes" id="UP000005835"/>
    </source>
</evidence>
<proteinExistence type="predicted"/>
<protein>
    <recommendedName>
        <fullName evidence="2">PepSY domain-containing protein</fullName>
    </recommendedName>
</protein>
<dbReference type="Pfam" id="PF03413">
    <property type="entry name" value="PepSY"/>
    <property type="match status" value="1"/>
</dbReference>
<dbReference type="Proteomes" id="UP000005835">
    <property type="component" value="Unassembled WGS sequence"/>
</dbReference>
<dbReference type="EMBL" id="ADMG01000028">
    <property type="protein sequence ID" value="EKB31357.1"/>
    <property type="molecule type" value="Genomic_DNA"/>
</dbReference>
<dbReference type="InterPro" id="IPR025711">
    <property type="entry name" value="PepSY"/>
</dbReference>
<dbReference type="AlphaFoldDB" id="K1JUI0"/>
<comment type="caution">
    <text evidence="3">The sequence shown here is derived from an EMBL/GenBank/DDBJ whole genome shotgun (WGS) entry which is preliminary data.</text>
</comment>
<reference evidence="3 4" key="1">
    <citation type="submission" date="2012-05" db="EMBL/GenBank/DDBJ databases">
        <title>The Genome Sequence of Sutterella wadsworthensis 2_1_59BFAA.</title>
        <authorList>
            <consortium name="The Broad Institute Genome Sequencing Platform"/>
            <person name="Earl A."/>
            <person name="Ward D."/>
            <person name="Feldgarden M."/>
            <person name="Gevers D."/>
            <person name="Daigneault M."/>
            <person name="Strauss J."/>
            <person name="Allen-Vercoe E."/>
            <person name="Walker B."/>
            <person name="Young S.K."/>
            <person name="Zeng Q."/>
            <person name="Gargeya S."/>
            <person name="Fitzgerald M."/>
            <person name="Haas B."/>
            <person name="Abouelleil A."/>
            <person name="Alvarado L."/>
            <person name="Arachchi H.M."/>
            <person name="Berlin A.M."/>
            <person name="Chapman S.B."/>
            <person name="Goldberg J."/>
            <person name="Griggs A."/>
            <person name="Gujja S."/>
            <person name="Hansen M."/>
            <person name="Howarth C."/>
            <person name="Imamovic A."/>
            <person name="Larimer J."/>
            <person name="McCowen C."/>
            <person name="Montmayeur A."/>
            <person name="Murphy C."/>
            <person name="Neiman D."/>
            <person name="Pearson M."/>
            <person name="Priest M."/>
            <person name="Roberts A."/>
            <person name="Saif S."/>
            <person name="Shea T."/>
            <person name="Sisk P."/>
            <person name="Sykes S."/>
            <person name="Wortman J."/>
            <person name="Nusbaum C."/>
            <person name="Birren B."/>
        </authorList>
    </citation>
    <scope>NUCLEOTIDE SEQUENCE [LARGE SCALE GENOMIC DNA]</scope>
    <source>
        <strain evidence="3 4">2_1_59BFAA</strain>
    </source>
</reference>
<feature type="domain" description="PepSY" evidence="2">
    <location>
        <begin position="50"/>
        <end position="105"/>
    </location>
</feature>
<keyword evidence="4" id="KW-1185">Reference proteome</keyword>
<dbReference type="RefSeq" id="WP_005434858.1">
    <property type="nucleotide sequence ID" value="NZ_JH815515.1"/>
</dbReference>
<accession>K1JUI0</accession>
<name>K1JUI0_9BURK</name>
<evidence type="ECO:0000256" key="1">
    <source>
        <dbReference type="SAM" id="SignalP"/>
    </source>
</evidence>
<dbReference type="STRING" id="742823.HMPREF9465_01072"/>
<sequence>MKKTTLAALLSAAAITVAGAAWAVEAQPAQPAPAPAAEAAAEQPAPMVGMSDAVAVAEKEYKAKTYRANLRNSGQYGLVWDVHMVKEDETHVRAYVDAKTGKVVAADVKGIQERRPGRGMGPGPRPQCPVTGGAPGTNPDCPMAGGFRHPGFHGYHHW</sequence>
<feature type="chain" id="PRO_5003850071" description="PepSY domain-containing protein" evidence="1">
    <location>
        <begin position="24"/>
        <end position="158"/>
    </location>
</feature>
<keyword evidence="1" id="KW-0732">Signal</keyword>
<gene>
    <name evidence="3" type="ORF">HMPREF9465_01072</name>
</gene>
<evidence type="ECO:0000259" key="2">
    <source>
        <dbReference type="Pfam" id="PF03413"/>
    </source>
</evidence>
<organism evidence="3 4">
    <name type="scientific">Sutterella wadsworthensis 2_1_59BFAA</name>
    <dbReference type="NCBI Taxonomy" id="742823"/>
    <lineage>
        <taxon>Bacteria</taxon>
        <taxon>Pseudomonadati</taxon>
        <taxon>Pseudomonadota</taxon>
        <taxon>Betaproteobacteria</taxon>
        <taxon>Burkholderiales</taxon>
        <taxon>Sutterellaceae</taxon>
        <taxon>Sutterella</taxon>
    </lineage>
</organism>
<dbReference type="Gene3D" id="3.10.450.40">
    <property type="match status" value="1"/>
</dbReference>
<feature type="signal peptide" evidence="1">
    <location>
        <begin position="1"/>
        <end position="23"/>
    </location>
</feature>
<dbReference type="PATRIC" id="fig|742823.3.peg.1061"/>
<evidence type="ECO:0000313" key="3">
    <source>
        <dbReference type="EMBL" id="EKB31357.1"/>
    </source>
</evidence>